<accession>A0A3G2R9S5</accession>
<dbReference type="EMBL" id="CP033169">
    <property type="protein sequence ID" value="AYO31778.1"/>
    <property type="molecule type" value="Genomic_DNA"/>
</dbReference>
<reference evidence="3 4" key="1">
    <citation type="submission" date="2018-10" db="EMBL/GenBank/DDBJ databases">
        <authorList>
            <person name="Zhang X."/>
        </authorList>
    </citation>
    <scope>NUCLEOTIDE SEQUENCE [LARGE SCALE GENOMIC DNA]</scope>
    <source>
        <strain evidence="3 4">SK-G1</strain>
    </source>
</reference>
<dbReference type="InterPro" id="IPR050570">
    <property type="entry name" value="Cell_wall_metabolism_enzyme"/>
</dbReference>
<dbReference type="KEGG" id="bacg:D2962_15265"/>
<dbReference type="Pfam" id="PF01551">
    <property type="entry name" value="Peptidase_M23"/>
    <property type="match status" value="1"/>
</dbReference>
<dbReference type="PANTHER" id="PTHR21666">
    <property type="entry name" value="PEPTIDASE-RELATED"/>
    <property type="match status" value="1"/>
</dbReference>
<dbReference type="GO" id="GO:0004222">
    <property type="term" value="F:metalloendopeptidase activity"/>
    <property type="evidence" value="ECO:0007669"/>
    <property type="project" value="TreeGrafter"/>
</dbReference>
<feature type="region of interest" description="Disordered" evidence="1">
    <location>
        <begin position="93"/>
        <end position="147"/>
    </location>
</feature>
<dbReference type="InterPro" id="IPR011055">
    <property type="entry name" value="Dup_hybrid_motif"/>
</dbReference>
<dbReference type="PANTHER" id="PTHR21666:SF270">
    <property type="entry name" value="MUREIN HYDROLASE ACTIVATOR ENVC"/>
    <property type="match status" value="1"/>
</dbReference>
<organism evidence="3 4">
    <name type="scientific">Biomaibacter acetigenes</name>
    <dbReference type="NCBI Taxonomy" id="2316383"/>
    <lineage>
        <taxon>Bacteria</taxon>
        <taxon>Bacillati</taxon>
        <taxon>Bacillota</taxon>
        <taxon>Clostridia</taxon>
        <taxon>Thermosediminibacterales</taxon>
        <taxon>Tepidanaerobacteraceae</taxon>
        <taxon>Biomaibacter</taxon>
    </lineage>
</organism>
<dbReference type="CDD" id="cd12797">
    <property type="entry name" value="M23_peptidase"/>
    <property type="match status" value="1"/>
</dbReference>
<dbReference type="InterPro" id="IPR016047">
    <property type="entry name" value="M23ase_b-sheet_dom"/>
</dbReference>
<feature type="compositionally biased region" description="Basic and acidic residues" evidence="1">
    <location>
        <begin position="138"/>
        <end position="147"/>
    </location>
</feature>
<dbReference type="AlphaFoldDB" id="A0A3G2R9S5"/>
<dbReference type="RefSeq" id="WP_122015485.1">
    <property type="nucleotide sequence ID" value="NZ_CP033169.1"/>
</dbReference>
<evidence type="ECO:0000256" key="1">
    <source>
        <dbReference type="SAM" id="MobiDB-lite"/>
    </source>
</evidence>
<keyword evidence="4" id="KW-1185">Reference proteome</keyword>
<name>A0A3G2R9S5_9FIRM</name>
<feature type="compositionally biased region" description="Polar residues" evidence="1">
    <location>
        <begin position="114"/>
        <end position="136"/>
    </location>
</feature>
<feature type="domain" description="M23ase beta-sheet core" evidence="2">
    <location>
        <begin position="199"/>
        <end position="298"/>
    </location>
</feature>
<evidence type="ECO:0000259" key="2">
    <source>
        <dbReference type="Pfam" id="PF01551"/>
    </source>
</evidence>
<protein>
    <submittedName>
        <fullName evidence="3">M23 family metallopeptidase</fullName>
    </submittedName>
</protein>
<proteinExistence type="predicted"/>
<evidence type="ECO:0000313" key="3">
    <source>
        <dbReference type="EMBL" id="AYO31778.1"/>
    </source>
</evidence>
<sequence>MYRFKWPMKFPLSIGKFGKLLKTVGNIKLIRMIGKMSKRTLVFAAVLIMLLGVNSAFWLFRAMHQDINPGQEQTPKLGEWQVNLNENRLDEEQLKKEYSIPVPQKKPESAKKNLGQNGEISDGQSQNNTVKSQANTAVKDEDFSQKPSKTVDDTLEIKTAVAITQPSLTTMAMPAVGKVIADYAVDKLIYSKTLEQWNSHHGIDIAAEEGTPVKAAMDGTVVEVRSNDPRLGVVVVIDHGGDVRTLYGNLSSDKLVQKGKYVKKGQIIGAVGKTAPYEIEDPPHLHFEVFKGKENIDPQQYLPKLN</sequence>
<gene>
    <name evidence="3" type="ORF">D2962_15265</name>
</gene>
<dbReference type="Gene3D" id="2.70.70.10">
    <property type="entry name" value="Glucose Permease (Domain IIA)"/>
    <property type="match status" value="1"/>
</dbReference>
<evidence type="ECO:0000313" key="4">
    <source>
        <dbReference type="Proteomes" id="UP000280960"/>
    </source>
</evidence>
<dbReference type="Proteomes" id="UP000280960">
    <property type="component" value="Chromosome"/>
</dbReference>
<dbReference type="SUPFAM" id="SSF51261">
    <property type="entry name" value="Duplicated hybrid motif"/>
    <property type="match status" value="1"/>
</dbReference>